<reference evidence="2 3" key="1">
    <citation type="submission" date="2014-11" db="EMBL/GenBank/DDBJ databases">
        <title>Symbiosis island explosion on the genome of extra-slow-growing strains of soybean bradyrhizobia with massive insertion sequences.</title>
        <authorList>
            <person name="Iida T."/>
            <person name="Minamisawa K."/>
        </authorList>
    </citation>
    <scope>NUCLEOTIDE SEQUENCE [LARGE SCALE GENOMIC DNA]</scope>
    <source>
        <strain evidence="2 3">NK6</strain>
    </source>
</reference>
<accession>A0A0E4BWJ7</accession>
<sequence length="96" mass="10442">MAREYVSPTGSPILGTLERLTGRAEITGIEDNGEPVYQGGTEIFYDDQVTATQDGKMIFLDENGAEWTFDQLTPADDSEEGDEEGDDEEDDGDVGC</sequence>
<organism evidence="2 3">
    <name type="scientific">Bradyrhizobium diazoefficiens</name>
    <dbReference type="NCBI Taxonomy" id="1355477"/>
    <lineage>
        <taxon>Bacteria</taxon>
        <taxon>Pseudomonadati</taxon>
        <taxon>Pseudomonadota</taxon>
        <taxon>Alphaproteobacteria</taxon>
        <taxon>Hyphomicrobiales</taxon>
        <taxon>Nitrobacteraceae</taxon>
        <taxon>Bradyrhizobium</taxon>
    </lineage>
</organism>
<protein>
    <submittedName>
        <fullName evidence="2">Uncharacterized protein</fullName>
    </submittedName>
</protein>
<evidence type="ECO:0000313" key="2">
    <source>
        <dbReference type="EMBL" id="BAR61917.1"/>
    </source>
</evidence>
<name>A0A0E4BWJ7_9BRAD</name>
<evidence type="ECO:0000313" key="3">
    <source>
        <dbReference type="Proteomes" id="UP000063308"/>
    </source>
</evidence>
<dbReference type="EMBL" id="AP014685">
    <property type="protein sequence ID" value="BAR61917.1"/>
    <property type="molecule type" value="Genomic_DNA"/>
</dbReference>
<dbReference type="AlphaFoldDB" id="A0A0E4BWJ7"/>
<proteinExistence type="predicted"/>
<feature type="region of interest" description="Disordered" evidence="1">
    <location>
        <begin position="72"/>
        <end position="96"/>
    </location>
</feature>
<feature type="compositionally biased region" description="Acidic residues" evidence="1">
    <location>
        <begin position="76"/>
        <end position="96"/>
    </location>
</feature>
<evidence type="ECO:0000256" key="1">
    <source>
        <dbReference type="SAM" id="MobiDB-lite"/>
    </source>
</evidence>
<gene>
    <name evidence="2" type="ORF">NK6_8770</name>
</gene>
<dbReference type="Proteomes" id="UP000063308">
    <property type="component" value="Chromosome"/>
</dbReference>